<evidence type="ECO:0008006" key="3">
    <source>
        <dbReference type="Google" id="ProtNLM"/>
    </source>
</evidence>
<dbReference type="Proteomes" id="UP001162131">
    <property type="component" value="Unassembled WGS sequence"/>
</dbReference>
<reference evidence="1" key="1">
    <citation type="submission" date="2021-09" db="EMBL/GenBank/DDBJ databases">
        <authorList>
            <consortium name="AG Swart"/>
            <person name="Singh M."/>
            <person name="Singh A."/>
            <person name="Seah K."/>
            <person name="Emmerich C."/>
        </authorList>
    </citation>
    <scope>NUCLEOTIDE SEQUENCE</scope>
    <source>
        <strain evidence="1">ATCC30299</strain>
    </source>
</reference>
<comment type="caution">
    <text evidence="1">The sequence shown here is derived from an EMBL/GenBank/DDBJ whole genome shotgun (WGS) entry which is preliminary data.</text>
</comment>
<accession>A0AAU9JM97</accession>
<protein>
    <recommendedName>
        <fullName evidence="3">Maturase K</fullName>
    </recommendedName>
</protein>
<name>A0AAU9JM97_9CILI</name>
<gene>
    <name evidence="1" type="ORF">BSTOLATCC_MIC47832</name>
</gene>
<evidence type="ECO:0000313" key="1">
    <source>
        <dbReference type="EMBL" id="CAG9328996.1"/>
    </source>
</evidence>
<organism evidence="1 2">
    <name type="scientific">Blepharisma stoltei</name>
    <dbReference type="NCBI Taxonomy" id="1481888"/>
    <lineage>
        <taxon>Eukaryota</taxon>
        <taxon>Sar</taxon>
        <taxon>Alveolata</taxon>
        <taxon>Ciliophora</taxon>
        <taxon>Postciliodesmatophora</taxon>
        <taxon>Heterotrichea</taxon>
        <taxon>Heterotrichida</taxon>
        <taxon>Blepharismidae</taxon>
        <taxon>Blepharisma</taxon>
    </lineage>
</organism>
<proteinExistence type="predicted"/>
<dbReference type="AlphaFoldDB" id="A0AAU9JM97"/>
<sequence>MIENNDIVSISEYFRVINCLAYNRDDKIKFVHLEELLNFKYELPILSLLIKSPIENLEERFTDQIFKLLQLNEIYIWMTNADSDVSESLKVKEKIVSFATYFSFVLKYSQKRLKFIRELGEWNLIKTSEFLMNFANERNECADEFFSFSCEALKFFKIEFNFLQERILNNLIDNVCSWYAFSNVLSLANHIKFEQSTIEKLCQIIHDYFYWNWDTILDFFASTKEVLKVSYNYLKSNYISLKNKRSIDMMYKILELLFIYTTNIDKKSVSTLFEDIKLDELHQGYTFTAGF</sequence>
<dbReference type="EMBL" id="CAJZBQ010000047">
    <property type="protein sequence ID" value="CAG9328996.1"/>
    <property type="molecule type" value="Genomic_DNA"/>
</dbReference>
<keyword evidence="2" id="KW-1185">Reference proteome</keyword>
<evidence type="ECO:0000313" key="2">
    <source>
        <dbReference type="Proteomes" id="UP001162131"/>
    </source>
</evidence>